<comment type="caution">
    <text evidence="4">The sequence shown here is derived from an EMBL/GenBank/DDBJ whole genome shotgun (WGS) entry which is preliminary data.</text>
</comment>
<dbReference type="CDD" id="cd00087">
    <property type="entry name" value="FReD"/>
    <property type="match status" value="1"/>
</dbReference>
<dbReference type="SUPFAM" id="SSF56496">
    <property type="entry name" value="Fibrinogen C-terminal domain-like"/>
    <property type="match status" value="1"/>
</dbReference>
<feature type="coiled-coil region" evidence="1">
    <location>
        <begin position="39"/>
        <end position="75"/>
    </location>
</feature>
<dbReference type="InterPro" id="IPR036056">
    <property type="entry name" value="Fibrinogen-like_C"/>
</dbReference>
<feature type="signal peptide" evidence="2">
    <location>
        <begin position="1"/>
        <end position="27"/>
    </location>
</feature>
<evidence type="ECO:0000256" key="1">
    <source>
        <dbReference type="SAM" id="Coils"/>
    </source>
</evidence>
<gene>
    <name evidence="4" type="ORF">RRG08_017139</name>
</gene>
<reference evidence="4" key="1">
    <citation type="journal article" date="2023" name="G3 (Bethesda)">
        <title>A reference genome for the long-term kleptoplast-retaining sea slug Elysia crispata morphotype clarki.</title>
        <authorList>
            <person name="Eastman K.E."/>
            <person name="Pendleton A.L."/>
            <person name="Shaikh M.A."/>
            <person name="Suttiyut T."/>
            <person name="Ogas R."/>
            <person name="Tomko P."/>
            <person name="Gavelis G."/>
            <person name="Widhalm J.R."/>
            <person name="Wisecaver J.H."/>
        </authorList>
    </citation>
    <scope>NUCLEOTIDE SEQUENCE</scope>
    <source>
        <strain evidence="4">ECLA1</strain>
    </source>
</reference>
<dbReference type="EMBL" id="JAWDGP010004301">
    <property type="protein sequence ID" value="KAK3765464.1"/>
    <property type="molecule type" value="Genomic_DNA"/>
</dbReference>
<dbReference type="Pfam" id="PF00147">
    <property type="entry name" value="Fibrinogen_C"/>
    <property type="match status" value="1"/>
</dbReference>
<dbReference type="Proteomes" id="UP001283361">
    <property type="component" value="Unassembled WGS sequence"/>
</dbReference>
<evidence type="ECO:0000313" key="5">
    <source>
        <dbReference type="Proteomes" id="UP001283361"/>
    </source>
</evidence>
<keyword evidence="1" id="KW-0175">Coiled coil</keyword>
<dbReference type="PROSITE" id="PS51406">
    <property type="entry name" value="FIBRINOGEN_C_2"/>
    <property type="match status" value="1"/>
</dbReference>
<proteinExistence type="predicted"/>
<protein>
    <recommendedName>
        <fullName evidence="3">Fibrinogen C-terminal domain-containing protein</fullName>
    </recommendedName>
</protein>
<dbReference type="CDD" id="cd14686">
    <property type="entry name" value="bZIP"/>
    <property type="match status" value="1"/>
</dbReference>
<feature type="domain" description="Fibrinogen C-terminal" evidence="3">
    <location>
        <begin position="144"/>
        <end position="359"/>
    </location>
</feature>
<feature type="chain" id="PRO_5042187675" description="Fibrinogen C-terminal domain-containing protein" evidence="2">
    <location>
        <begin position="28"/>
        <end position="364"/>
    </location>
</feature>
<dbReference type="AlphaFoldDB" id="A0AAE1DCB0"/>
<dbReference type="InterPro" id="IPR014716">
    <property type="entry name" value="Fibrinogen_a/b/g_C_1"/>
</dbReference>
<dbReference type="Gene3D" id="3.90.215.10">
    <property type="entry name" value="Gamma Fibrinogen, chain A, domain 1"/>
    <property type="match status" value="1"/>
</dbReference>
<keyword evidence="5" id="KW-1185">Reference proteome</keyword>
<dbReference type="InterPro" id="IPR050373">
    <property type="entry name" value="Fibrinogen_C-term_domain"/>
</dbReference>
<evidence type="ECO:0000313" key="4">
    <source>
        <dbReference type="EMBL" id="KAK3765464.1"/>
    </source>
</evidence>
<dbReference type="GO" id="GO:0005615">
    <property type="term" value="C:extracellular space"/>
    <property type="evidence" value="ECO:0007669"/>
    <property type="project" value="TreeGrafter"/>
</dbReference>
<sequence>MHSASQVHWYCVLVTTLILLGAVNVSADDHCGADMSASMSRLESKMAMMELENRMARLENKIAQMELETTRSKKEPGSKIEPETCKPEKLENSTCTAQIFPCPDVNSNITKTLENLVEKLTDIISGLDKTNTSKNTSTVGDSQLQESDEPLVCERGMTGSENKSVILTNNINTGQKIPCDTNTDGGGWLVFMRRADGAVDFYRTWAEYREGFGNLSSDFWLGNEAIHNLTNTDDYELRIDFVINGQKKFARYSSFKLENEAAHYTLRIGSYSGTVGQAGNSGLAYSNGARFSTKDRNNNGYWQGNCAVVCQGAWWYTACHRANLLGKWASTETVNKIRWSNGNQWLVPSFIEMKLRLVASDDTS</sequence>
<dbReference type="SMART" id="SM00186">
    <property type="entry name" value="FBG"/>
    <property type="match status" value="1"/>
</dbReference>
<evidence type="ECO:0000259" key="3">
    <source>
        <dbReference type="PROSITE" id="PS51406"/>
    </source>
</evidence>
<dbReference type="PANTHER" id="PTHR19143:SF458">
    <property type="entry name" value="FIBRINOGEN C-TERMINAL DOMAIN-CONTAINING PROTEIN-RELATED"/>
    <property type="match status" value="1"/>
</dbReference>
<organism evidence="4 5">
    <name type="scientific">Elysia crispata</name>
    <name type="common">lettuce slug</name>
    <dbReference type="NCBI Taxonomy" id="231223"/>
    <lineage>
        <taxon>Eukaryota</taxon>
        <taxon>Metazoa</taxon>
        <taxon>Spiralia</taxon>
        <taxon>Lophotrochozoa</taxon>
        <taxon>Mollusca</taxon>
        <taxon>Gastropoda</taxon>
        <taxon>Heterobranchia</taxon>
        <taxon>Euthyneura</taxon>
        <taxon>Panpulmonata</taxon>
        <taxon>Sacoglossa</taxon>
        <taxon>Placobranchoidea</taxon>
        <taxon>Plakobranchidae</taxon>
        <taxon>Elysia</taxon>
    </lineage>
</organism>
<evidence type="ECO:0000256" key="2">
    <source>
        <dbReference type="SAM" id="SignalP"/>
    </source>
</evidence>
<accession>A0AAE1DCB0</accession>
<dbReference type="InterPro" id="IPR002181">
    <property type="entry name" value="Fibrinogen_a/b/g_C_dom"/>
</dbReference>
<dbReference type="PANTHER" id="PTHR19143">
    <property type="entry name" value="FIBRINOGEN/TENASCIN/ANGIOPOEITIN"/>
    <property type="match status" value="1"/>
</dbReference>
<keyword evidence="2" id="KW-0732">Signal</keyword>
<name>A0AAE1DCB0_9GAST</name>